<evidence type="ECO:0000313" key="2">
    <source>
        <dbReference type="Proteomes" id="UP000639772"/>
    </source>
</evidence>
<dbReference type="EMBL" id="JADCNM010000010">
    <property type="protein sequence ID" value="KAG0464953.1"/>
    <property type="molecule type" value="Genomic_DNA"/>
</dbReference>
<gene>
    <name evidence="1" type="ORF">HPP92_019117</name>
</gene>
<proteinExistence type="predicted"/>
<accession>A0A835Q579</accession>
<name>A0A835Q579_VANPL</name>
<dbReference type="Proteomes" id="UP000639772">
    <property type="component" value="Chromosome 10"/>
</dbReference>
<evidence type="ECO:0000313" key="1">
    <source>
        <dbReference type="EMBL" id="KAG0464953.1"/>
    </source>
</evidence>
<organism evidence="1 2">
    <name type="scientific">Vanilla planifolia</name>
    <name type="common">Vanilla</name>
    <dbReference type="NCBI Taxonomy" id="51239"/>
    <lineage>
        <taxon>Eukaryota</taxon>
        <taxon>Viridiplantae</taxon>
        <taxon>Streptophyta</taxon>
        <taxon>Embryophyta</taxon>
        <taxon>Tracheophyta</taxon>
        <taxon>Spermatophyta</taxon>
        <taxon>Magnoliopsida</taxon>
        <taxon>Liliopsida</taxon>
        <taxon>Asparagales</taxon>
        <taxon>Orchidaceae</taxon>
        <taxon>Vanilloideae</taxon>
        <taxon>Vanilleae</taxon>
        <taxon>Vanilla</taxon>
    </lineage>
</organism>
<dbReference type="AlphaFoldDB" id="A0A835Q579"/>
<dbReference type="OrthoDB" id="691329at2759"/>
<sequence>MSCCNDVLAKRWLQENFSFDGRGLKRRGVCVGKLKAKKLMHLKLFRKILNWNSRRANKVWGCLHCVRIVEEENLQRQV</sequence>
<comment type="caution">
    <text evidence="1">The sequence shown here is derived from an EMBL/GenBank/DDBJ whole genome shotgun (WGS) entry which is preliminary data.</text>
</comment>
<reference evidence="1 2" key="1">
    <citation type="journal article" date="2020" name="Nat. Food">
        <title>A phased Vanilla planifolia genome enables genetic improvement of flavour and production.</title>
        <authorList>
            <person name="Hasing T."/>
            <person name="Tang H."/>
            <person name="Brym M."/>
            <person name="Khazi F."/>
            <person name="Huang T."/>
            <person name="Chambers A.H."/>
        </authorList>
    </citation>
    <scope>NUCLEOTIDE SEQUENCE [LARGE SCALE GENOMIC DNA]</scope>
    <source>
        <tissue evidence="1">Leaf</tissue>
    </source>
</reference>
<protein>
    <submittedName>
        <fullName evidence="1">Uncharacterized protein</fullName>
    </submittedName>
</protein>